<protein>
    <recommendedName>
        <fullName evidence="8">Secreted protein</fullName>
    </recommendedName>
</protein>
<name>A0A6A3H7U5_9STRA</name>
<gene>
    <name evidence="3" type="ORF">PR001_g27510</name>
    <name evidence="2" type="ORF">PR002_g28574</name>
    <name evidence="4" type="ORF">PR003_g24060</name>
</gene>
<dbReference type="EMBL" id="QXFV01004481">
    <property type="protein sequence ID" value="KAE8969393.1"/>
    <property type="molecule type" value="Genomic_DNA"/>
</dbReference>
<sequence length="77" mass="8421">MENQLHLLGLSCSLSWHCYLVNACTGKIPCQALRDISPPILSLDNNRGFTTDRSSGRLCSLRVLPDSVHYSSNGSSI</sequence>
<dbReference type="Proteomes" id="UP000434957">
    <property type="component" value="Unassembled WGS sequence"/>
</dbReference>
<feature type="signal peptide" evidence="1">
    <location>
        <begin position="1"/>
        <end position="23"/>
    </location>
</feature>
<dbReference type="EMBL" id="QXFU01005075">
    <property type="protein sequence ID" value="KAE8965796.1"/>
    <property type="molecule type" value="Genomic_DNA"/>
</dbReference>
<evidence type="ECO:0000256" key="1">
    <source>
        <dbReference type="SAM" id="SignalP"/>
    </source>
</evidence>
<dbReference type="AlphaFoldDB" id="A0A6A3H7U5"/>
<keyword evidence="6" id="KW-1185">Reference proteome</keyword>
<evidence type="ECO:0000313" key="6">
    <source>
        <dbReference type="Proteomes" id="UP000434957"/>
    </source>
</evidence>
<accession>A0A6A3H7U5</accession>
<evidence type="ECO:0000313" key="4">
    <source>
        <dbReference type="EMBL" id="KAE9295272.1"/>
    </source>
</evidence>
<proteinExistence type="predicted"/>
<evidence type="ECO:0000313" key="5">
    <source>
        <dbReference type="Proteomes" id="UP000429607"/>
    </source>
</evidence>
<comment type="caution">
    <text evidence="2">The sequence shown here is derived from an EMBL/GenBank/DDBJ whole genome shotgun (WGS) entry which is preliminary data.</text>
</comment>
<evidence type="ECO:0000313" key="2">
    <source>
        <dbReference type="EMBL" id="KAE8965796.1"/>
    </source>
</evidence>
<dbReference type="Proteomes" id="UP000435112">
    <property type="component" value="Unassembled WGS sequence"/>
</dbReference>
<keyword evidence="1" id="KW-0732">Signal</keyword>
<evidence type="ECO:0008006" key="8">
    <source>
        <dbReference type="Google" id="ProtNLM"/>
    </source>
</evidence>
<reference evidence="5 7" key="1">
    <citation type="submission" date="2018-09" db="EMBL/GenBank/DDBJ databases">
        <title>Genomic investigation of the strawberry pathogen Phytophthora fragariae indicates pathogenicity is determined by transcriptional variation in three key races.</title>
        <authorList>
            <person name="Adams T.M."/>
            <person name="Armitage A.D."/>
            <person name="Sobczyk M.K."/>
            <person name="Bates H.J."/>
            <person name="Dunwell J.M."/>
            <person name="Nellist C.F."/>
            <person name="Harrison R.J."/>
        </authorList>
    </citation>
    <scope>NUCLEOTIDE SEQUENCE [LARGE SCALE GENOMIC DNA]</scope>
    <source>
        <strain evidence="3 5">SCRP249</strain>
        <strain evidence="2 7">SCRP324</strain>
        <strain evidence="4 6">SCRP333</strain>
    </source>
</reference>
<dbReference type="EMBL" id="QXFT01002633">
    <property type="protein sequence ID" value="KAE9295272.1"/>
    <property type="molecule type" value="Genomic_DNA"/>
</dbReference>
<evidence type="ECO:0000313" key="7">
    <source>
        <dbReference type="Proteomes" id="UP000435112"/>
    </source>
</evidence>
<dbReference type="Proteomes" id="UP000429607">
    <property type="component" value="Unassembled WGS sequence"/>
</dbReference>
<feature type="chain" id="PRO_5036164094" description="Secreted protein" evidence="1">
    <location>
        <begin position="24"/>
        <end position="77"/>
    </location>
</feature>
<organism evidence="2 7">
    <name type="scientific">Phytophthora rubi</name>
    <dbReference type="NCBI Taxonomy" id="129364"/>
    <lineage>
        <taxon>Eukaryota</taxon>
        <taxon>Sar</taxon>
        <taxon>Stramenopiles</taxon>
        <taxon>Oomycota</taxon>
        <taxon>Peronosporomycetes</taxon>
        <taxon>Peronosporales</taxon>
        <taxon>Peronosporaceae</taxon>
        <taxon>Phytophthora</taxon>
    </lineage>
</organism>
<evidence type="ECO:0000313" key="3">
    <source>
        <dbReference type="EMBL" id="KAE8969393.1"/>
    </source>
</evidence>